<protein>
    <submittedName>
        <fullName evidence="2">Uncharacterized protein</fullName>
    </submittedName>
</protein>
<keyword evidence="1" id="KW-0732">Signal</keyword>
<feature type="chain" id="PRO_5012634571" evidence="1">
    <location>
        <begin position="18"/>
        <end position="191"/>
    </location>
</feature>
<dbReference type="AlphaFoldDB" id="A0A1L7X4C5"/>
<name>A0A1L7X4C5_9HELO</name>
<evidence type="ECO:0000313" key="2">
    <source>
        <dbReference type="EMBL" id="CZR59852.1"/>
    </source>
</evidence>
<dbReference type="EMBL" id="FJOG01000014">
    <property type="protein sequence ID" value="CZR59852.1"/>
    <property type="molecule type" value="Genomic_DNA"/>
</dbReference>
<reference evidence="2 3" key="1">
    <citation type="submission" date="2016-03" db="EMBL/GenBank/DDBJ databases">
        <authorList>
            <person name="Ploux O."/>
        </authorList>
    </citation>
    <scope>NUCLEOTIDE SEQUENCE [LARGE SCALE GENOMIC DNA]</scope>
    <source>
        <strain evidence="2 3">UAMH 11012</strain>
    </source>
</reference>
<keyword evidence="3" id="KW-1185">Reference proteome</keyword>
<evidence type="ECO:0000313" key="3">
    <source>
        <dbReference type="Proteomes" id="UP000184330"/>
    </source>
</evidence>
<evidence type="ECO:0000256" key="1">
    <source>
        <dbReference type="SAM" id="SignalP"/>
    </source>
</evidence>
<dbReference type="OrthoDB" id="5230873at2759"/>
<gene>
    <name evidence="2" type="ORF">PAC_09746</name>
</gene>
<sequence>MLINSFAFLALSAISSAASLPHRRSSESGLTLYAYGTAANGAAIWYADGLAYFGKGDASLDATVKTNISFTVDPDDTTVAWTIQPNATSNPTVSFNETLDLYIVPTDDSFTQAGFASSNSSSLPTGAVTTGFSFFGTSVAYAASESDYEMMFWANATTTEGVYALYWNAGSSSAPDSSFAVVVKTTPPISF</sequence>
<accession>A0A1L7X4C5</accession>
<feature type="signal peptide" evidence="1">
    <location>
        <begin position="1"/>
        <end position="17"/>
    </location>
</feature>
<proteinExistence type="predicted"/>
<dbReference type="Proteomes" id="UP000184330">
    <property type="component" value="Unassembled WGS sequence"/>
</dbReference>
<organism evidence="2 3">
    <name type="scientific">Phialocephala subalpina</name>
    <dbReference type="NCBI Taxonomy" id="576137"/>
    <lineage>
        <taxon>Eukaryota</taxon>
        <taxon>Fungi</taxon>
        <taxon>Dikarya</taxon>
        <taxon>Ascomycota</taxon>
        <taxon>Pezizomycotina</taxon>
        <taxon>Leotiomycetes</taxon>
        <taxon>Helotiales</taxon>
        <taxon>Mollisiaceae</taxon>
        <taxon>Phialocephala</taxon>
        <taxon>Phialocephala fortinii species complex</taxon>
    </lineage>
</organism>